<proteinExistence type="predicted"/>
<reference evidence="4 5" key="1">
    <citation type="submission" date="2016-02" db="EMBL/GenBank/DDBJ databases">
        <title>Genome analysis of coral dinoflagellate symbionts highlights evolutionary adaptations to a symbiotic lifestyle.</title>
        <authorList>
            <person name="Aranda M."/>
            <person name="Li Y."/>
            <person name="Liew Y.J."/>
            <person name="Baumgarten S."/>
            <person name="Simakov O."/>
            <person name="Wilson M."/>
            <person name="Piel J."/>
            <person name="Ashoor H."/>
            <person name="Bougouffa S."/>
            <person name="Bajic V.B."/>
            <person name="Ryu T."/>
            <person name="Ravasi T."/>
            <person name="Bayer T."/>
            <person name="Micklem G."/>
            <person name="Kim H."/>
            <person name="Bhak J."/>
            <person name="Lajeunesse T.C."/>
            <person name="Voolstra C.R."/>
        </authorList>
    </citation>
    <scope>NUCLEOTIDE SEQUENCE [LARGE SCALE GENOMIC DNA]</scope>
    <source>
        <strain evidence="4 5">CCMP2467</strain>
    </source>
</reference>
<dbReference type="Gene3D" id="1.25.40.20">
    <property type="entry name" value="Ankyrin repeat-containing domain"/>
    <property type="match status" value="1"/>
</dbReference>
<name>A0A1Q9D706_SYMMI</name>
<evidence type="ECO:0000313" key="4">
    <source>
        <dbReference type="EMBL" id="OLP90930.1"/>
    </source>
</evidence>
<dbReference type="OrthoDB" id="8068875at2759"/>
<dbReference type="InterPro" id="IPR002110">
    <property type="entry name" value="Ankyrin_rpt"/>
</dbReference>
<feature type="repeat" description="ANK" evidence="1">
    <location>
        <begin position="1820"/>
        <end position="1852"/>
    </location>
</feature>
<keyword evidence="5" id="KW-1185">Reference proteome</keyword>
<dbReference type="Proteomes" id="UP000186817">
    <property type="component" value="Unassembled WGS sequence"/>
</dbReference>
<keyword evidence="3" id="KW-1133">Transmembrane helix</keyword>
<sequence>MVQIRILQGESHGEFILASIKKSQLSCDRMELLGTYSAEGFQKKVHADAKAVMFEIQPFLKCQSDALSGLALFGSTAADFSASGCLLEVRMTMRRSSLGKTGALALVLGAGYLFLDALSCFVGAGLTNNRSLSTEMRGYRLDRMLEASDGDRSLQTSEGFWIGEKGFEKSQWAQGYRYRMRASPEEFKKGIDCPAPLQIGPIKWKVGECFGGSGNNDKLRQLKKELAQAGLDDPKKIAENEYWLKRYGRKRWYPKYVNQSGAKGQQGLFRGLAAWSGYDPLNEERGKTWIEADYGKPLVKGKQDYRQDEEMECRSHLRWALMQAAWPPHERADAEGARQRQAAQAWCLRSRSRRRALRHFFEERAELATVQEPVLSKWGFDPSEEGLAEMMVCLSDHTLRDQALRKLADETTKMLYGGEDGMWGSCFTIRHVSRQSGGKIKSDSDQRSTLYELDIYKTRITESRHRPVSQQRVLEQLAQCDEADLLGHLQPLNVQSWERCAFLKSGMGFSGSEELVCEVLRVLHDVLLLHQELKGPVEKLRDLLQCQSPGSSHSIEDTWKRAAFAMLVHLRTMCWKTFARIAWGKELRPQEDAQPSEFKAGADSGDFEELRRQLEARQGEPWAAFPVPALRAAAAAPALVPSSEPGGQERGDKAVQDMPTDSRHFGAFSGTGQQTTSALEAHNAVLSALDLFQITTVNNHQSSAQLGHAGMILAMLELMQRTDVPSLAAVASMLRCLELAAEVSSTAALVLFRDFNGLQVPFISSVEREASAFSLRLQREVELLMVRSLGGPWRAMEGHGGPGGTETIPSRSSASAEVLEFTGDDGGLEGADEFSRDSFAALRKALEMEPPPTTAPPEERQRFRALLEEVTARLKNIQTALQCSEVLQAGLANIFQGPMMDALKVAVKAPVRVGLSLFGTAIDIVSSVIQDPSRVPQLIETNVLPRTECLSFVPGILASVALHAVSDLVGEDFILGLASKPRALPIQLVIDVLVDPSFVPLLYSQPELVSGSMVILRNWYCTRGVGVPLFPELIQIMSTQMDKVVESMLSSLRAILEQAKARNDEFKAASPHADAYPDWTPWDLEDHTGYLPDRLAPFSQGPVSGRFCWSLLSTNEHVLKCFIEKRMTLPQKLRSFVSPLCNPGLPYFFTSLEGQQHPVASLFNLQAAFGLDLWMHENGQELERQSAKMPVEKMPWAEGEMQLSTNLEKAVTMAADDSWCLTWLIGPRLEDLLSIAREGSSLQVMEAVRQFLAELAPLAALIFVVAAWTESACLPPHVTASVTRCKAEAEEASAVVPFTMARCLAQVAKAVLVAPRPPSSSVALRWVAEVFDLLQKMHEEQNKVALRSLALCAFYQAGCFEMLQPLIQMSLEKIGDSKEDLAAGTALSAVCSSALGYFEKVTSTRRFANAYLRDEAMMSKEMVRTADGNRVPDAAASLMANDPAIIAVSGTSVPTAGTAATPNTPARAPTGTSDATNIQGLGLVFSRGPLNASSTSFRFPSLAFRGTLVDMGFSRTQVDAAQRHFGSRGTEDISEMIVWMVACLLRIVVANPTVDGEVVQEEFQTLLAGLLDVGFLALAPTVQKALNAVVDTICYVAENPSPFWERHADKFVNISREAGICSSPSIARLSFVPALPNWEMQMVSRVLPAACNRQWHSAWLVREGLAKLRLRGKRIETSDTTRFLRQWLNSAVLQTLGSESDLSGSQDTKMILPEPELERRLLRTLDRARCGDDSKSSSGTSCSTKSSGFSGTENWFESFQGEAWLDPQDQEIQETKSTSRRRQWRLQREKKLFQFLESHGFSSDVCEPRAPAGCVLFRVEVLYPIHVAAQKGECEVVRMLIAAGADPSQRTSRGRTAVDFAVKSKSPHTRQLLELLRSQGRVLCLRDAVNMMQNLNK</sequence>
<dbReference type="PROSITE" id="PS50088">
    <property type="entry name" value="ANK_REPEAT"/>
    <property type="match status" value="1"/>
</dbReference>
<accession>A0A1Q9D706</accession>
<evidence type="ECO:0000256" key="2">
    <source>
        <dbReference type="SAM" id="MobiDB-lite"/>
    </source>
</evidence>
<dbReference type="InterPro" id="IPR036770">
    <property type="entry name" value="Ankyrin_rpt-contain_sf"/>
</dbReference>
<dbReference type="SUPFAM" id="SSF48403">
    <property type="entry name" value="Ankyrin repeat"/>
    <property type="match status" value="1"/>
</dbReference>
<dbReference type="EMBL" id="LSRX01000687">
    <property type="protein sequence ID" value="OLP90930.1"/>
    <property type="molecule type" value="Genomic_DNA"/>
</dbReference>
<keyword evidence="1" id="KW-0040">ANK repeat</keyword>
<dbReference type="PROSITE" id="PS50297">
    <property type="entry name" value="ANK_REP_REGION"/>
    <property type="match status" value="1"/>
</dbReference>
<dbReference type="Pfam" id="PF13857">
    <property type="entry name" value="Ank_5"/>
    <property type="match status" value="1"/>
</dbReference>
<keyword evidence="3" id="KW-0472">Membrane</keyword>
<comment type="caution">
    <text evidence="4">The sequence shown here is derived from an EMBL/GenBank/DDBJ whole genome shotgun (WGS) entry which is preliminary data.</text>
</comment>
<evidence type="ECO:0000313" key="5">
    <source>
        <dbReference type="Proteomes" id="UP000186817"/>
    </source>
</evidence>
<evidence type="ECO:0000256" key="3">
    <source>
        <dbReference type="SAM" id="Phobius"/>
    </source>
</evidence>
<gene>
    <name evidence="4" type="ORF">AK812_SmicGene27441</name>
</gene>
<protein>
    <submittedName>
        <fullName evidence="4">Uncharacterized protein</fullName>
    </submittedName>
</protein>
<feature type="transmembrane region" description="Helical" evidence="3">
    <location>
        <begin position="103"/>
        <end position="126"/>
    </location>
</feature>
<organism evidence="4 5">
    <name type="scientific">Symbiodinium microadriaticum</name>
    <name type="common">Dinoflagellate</name>
    <name type="synonym">Zooxanthella microadriatica</name>
    <dbReference type="NCBI Taxonomy" id="2951"/>
    <lineage>
        <taxon>Eukaryota</taxon>
        <taxon>Sar</taxon>
        <taxon>Alveolata</taxon>
        <taxon>Dinophyceae</taxon>
        <taxon>Suessiales</taxon>
        <taxon>Symbiodiniaceae</taxon>
        <taxon>Symbiodinium</taxon>
    </lineage>
</organism>
<feature type="compositionally biased region" description="Low complexity" evidence="2">
    <location>
        <begin position="1736"/>
        <end position="1749"/>
    </location>
</feature>
<feature type="region of interest" description="Disordered" evidence="2">
    <location>
        <begin position="1729"/>
        <end position="1749"/>
    </location>
</feature>
<evidence type="ECO:0000256" key="1">
    <source>
        <dbReference type="PROSITE-ProRule" id="PRU00023"/>
    </source>
</evidence>
<keyword evidence="3" id="KW-0812">Transmembrane</keyword>